<reference evidence="2" key="1">
    <citation type="submission" date="2025-08" db="UniProtKB">
        <authorList>
            <consortium name="RefSeq"/>
        </authorList>
    </citation>
    <scope>IDENTIFICATION</scope>
</reference>
<evidence type="ECO:0000313" key="1">
    <source>
        <dbReference type="Proteomes" id="UP000515154"/>
    </source>
</evidence>
<proteinExistence type="predicted"/>
<sequence>MVICVGARWILHLPDTTSYFLYSSRCDSRLRLHQMVRLIPKCIIRCNLRLLMSRYAFVKKIADSAGLAEQNQQLVASFNLLMLPNTTLISGWCTPIDGQAQLVHRACVAAFCGDVVGNSWISRLGGITEKCFLSLLKMRSNIFPTRETMIRGSRGVFMRPKCRVGVETISHISRVCGALKGPRLARHNKICNLVAKEAAAYGWSISVEPSYIV</sequence>
<accession>A0A6P7U3L9</accession>
<organism evidence="1 2">
    <name type="scientific">Octopus sinensis</name>
    <name type="common">East Asian common octopus</name>
    <dbReference type="NCBI Taxonomy" id="2607531"/>
    <lineage>
        <taxon>Eukaryota</taxon>
        <taxon>Metazoa</taxon>
        <taxon>Spiralia</taxon>
        <taxon>Lophotrochozoa</taxon>
        <taxon>Mollusca</taxon>
        <taxon>Cephalopoda</taxon>
        <taxon>Coleoidea</taxon>
        <taxon>Octopodiformes</taxon>
        <taxon>Octopoda</taxon>
        <taxon>Incirrata</taxon>
        <taxon>Octopodidae</taxon>
        <taxon>Octopus</taxon>
    </lineage>
</organism>
<keyword evidence="1" id="KW-1185">Reference proteome</keyword>
<gene>
    <name evidence="2" type="primary">LOC115230903</name>
</gene>
<evidence type="ECO:0000313" key="2">
    <source>
        <dbReference type="RefSeq" id="XP_029656870.1"/>
    </source>
</evidence>
<dbReference type="AlphaFoldDB" id="A0A6P7U3L9"/>
<dbReference type="KEGG" id="osn:115230903"/>
<protein>
    <submittedName>
        <fullName evidence="2">Uncharacterized protein LOC115230903</fullName>
    </submittedName>
</protein>
<name>A0A6P7U3L9_9MOLL</name>
<dbReference type="Proteomes" id="UP000515154">
    <property type="component" value="Unplaced"/>
</dbReference>
<dbReference type="RefSeq" id="XP_029656870.1">
    <property type="nucleotide sequence ID" value="XM_029801010.1"/>
</dbReference>